<evidence type="ECO:0000256" key="4">
    <source>
        <dbReference type="ARBA" id="ARBA00023136"/>
    </source>
</evidence>
<dbReference type="InterPro" id="IPR004864">
    <property type="entry name" value="LEA_2"/>
</dbReference>
<protein>
    <recommendedName>
        <fullName evidence="7">Late embryogenesis abundant protein LEA-2 subgroup domain-containing protein</fullName>
    </recommendedName>
</protein>
<organism evidence="8 9">
    <name type="scientific">Dorcoceras hygrometricum</name>
    <dbReference type="NCBI Taxonomy" id="472368"/>
    <lineage>
        <taxon>Eukaryota</taxon>
        <taxon>Viridiplantae</taxon>
        <taxon>Streptophyta</taxon>
        <taxon>Embryophyta</taxon>
        <taxon>Tracheophyta</taxon>
        <taxon>Spermatophyta</taxon>
        <taxon>Magnoliopsida</taxon>
        <taxon>eudicotyledons</taxon>
        <taxon>Gunneridae</taxon>
        <taxon>Pentapetalae</taxon>
        <taxon>asterids</taxon>
        <taxon>lamiids</taxon>
        <taxon>Lamiales</taxon>
        <taxon>Gesneriaceae</taxon>
        <taxon>Didymocarpoideae</taxon>
        <taxon>Trichosporeae</taxon>
        <taxon>Loxocarpinae</taxon>
        <taxon>Dorcoceras</taxon>
    </lineage>
</organism>
<evidence type="ECO:0000256" key="2">
    <source>
        <dbReference type="ARBA" id="ARBA00022692"/>
    </source>
</evidence>
<feature type="domain" description="Late embryogenesis abundant protein LEA-2 subgroup" evidence="7">
    <location>
        <begin position="113"/>
        <end position="214"/>
    </location>
</feature>
<keyword evidence="4 6" id="KW-0472">Membrane</keyword>
<dbReference type="GO" id="GO:0005886">
    <property type="term" value="C:plasma membrane"/>
    <property type="evidence" value="ECO:0007669"/>
    <property type="project" value="TreeGrafter"/>
</dbReference>
<proteinExistence type="predicted"/>
<sequence>MSHGQTPTPPLQKPPGYRDPTTPVKPLPPRKATLPPSFQLQNKRNTCCRNFCCAISIVAAVSLLFVLSALGFSVLWFEPRLPEIHLKSIDFKRFNVTTTPDGLTLDAQSVVSVEVKNPNSNLRIQYDRTSIYVNAAAGGTNLGQVTVPGFMQDNNNVTTLRLTTSAEKEILGSKTAQELSNGFKSTNMVMNVEIESGIGIKSSGWATGTVEVKVLCGGVSLSQVQEGVGAAPATCRIKILDWYVC</sequence>
<evidence type="ECO:0000256" key="5">
    <source>
        <dbReference type="SAM" id="MobiDB-lite"/>
    </source>
</evidence>
<dbReference type="Proteomes" id="UP000250235">
    <property type="component" value="Unassembled WGS sequence"/>
</dbReference>
<evidence type="ECO:0000259" key="7">
    <source>
        <dbReference type="Pfam" id="PF03168"/>
    </source>
</evidence>
<name>A0A2Z7B0K4_9LAMI</name>
<evidence type="ECO:0000256" key="1">
    <source>
        <dbReference type="ARBA" id="ARBA00004167"/>
    </source>
</evidence>
<dbReference type="PANTHER" id="PTHR31234">
    <property type="entry name" value="LATE EMBRYOGENESIS ABUNDANT (LEA) HYDROXYPROLINE-RICH GLYCOPROTEIN FAMILY"/>
    <property type="match status" value="1"/>
</dbReference>
<dbReference type="InterPro" id="IPR044839">
    <property type="entry name" value="NDR1-like"/>
</dbReference>
<feature type="transmembrane region" description="Helical" evidence="6">
    <location>
        <begin position="51"/>
        <end position="77"/>
    </location>
</feature>
<dbReference type="PANTHER" id="PTHR31234:SF35">
    <property type="entry name" value="LATE EMBRYOGENESIS ABUNDANT (LEA) HYDROXYPROLINE-RICH GLYCOPROTEIN FAMILY"/>
    <property type="match status" value="1"/>
</dbReference>
<dbReference type="OrthoDB" id="777695at2759"/>
<reference evidence="8 9" key="1">
    <citation type="journal article" date="2015" name="Proc. Natl. Acad. Sci. U.S.A.">
        <title>The resurrection genome of Boea hygrometrica: A blueprint for survival of dehydration.</title>
        <authorList>
            <person name="Xiao L."/>
            <person name="Yang G."/>
            <person name="Zhang L."/>
            <person name="Yang X."/>
            <person name="Zhao S."/>
            <person name="Ji Z."/>
            <person name="Zhou Q."/>
            <person name="Hu M."/>
            <person name="Wang Y."/>
            <person name="Chen M."/>
            <person name="Xu Y."/>
            <person name="Jin H."/>
            <person name="Xiao X."/>
            <person name="Hu G."/>
            <person name="Bao F."/>
            <person name="Hu Y."/>
            <person name="Wan P."/>
            <person name="Li L."/>
            <person name="Deng X."/>
            <person name="Kuang T."/>
            <person name="Xiang C."/>
            <person name="Zhu J.K."/>
            <person name="Oliver M.J."/>
            <person name="He Y."/>
        </authorList>
    </citation>
    <scope>NUCLEOTIDE SEQUENCE [LARGE SCALE GENOMIC DNA]</scope>
    <source>
        <strain evidence="9">cv. XS01</strain>
    </source>
</reference>
<comment type="subcellular location">
    <subcellularLocation>
        <location evidence="1">Membrane</location>
        <topology evidence="1">Single-pass membrane protein</topology>
    </subcellularLocation>
</comment>
<evidence type="ECO:0000256" key="6">
    <source>
        <dbReference type="SAM" id="Phobius"/>
    </source>
</evidence>
<dbReference type="Pfam" id="PF03168">
    <property type="entry name" value="LEA_2"/>
    <property type="match status" value="1"/>
</dbReference>
<evidence type="ECO:0000256" key="3">
    <source>
        <dbReference type="ARBA" id="ARBA00022989"/>
    </source>
</evidence>
<gene>
    <name evidence="8" type="ORF">F511_28697</name>
</gene>
<evidence type="ECO:0000313" key="9">
    <source>
        <dbReference type="Proteomes" id="UP000250235"/>
    </source>
</evidence>
<keyword evidence="9" id="KW-1185">Reference proteome</keyword>
<dbReference type="EMBL" id="KV011149">
    <property type="protein sequence ID" value="KZV26780.1"/>
    <property type="molecule type" value="Genomic_DNA"/>
</dbReference>
<accession>A0A2Z7B0K4</accession>
<dbReference type="GO" id="GO:0098542">
    <property type="term" value="P:defense response to other organism"/>
    <property type="evidence" value="ECO:0007669"/>
    <property type="project" value="InterPro"/>
</dbReference>
<keyword evidence="2 6" id="KW-0812">Transmembrane</keyword>
<dbReference type="AlphaFoldDB" id="A0A2Z7B0K4"/>
<evidence type="ECO:0000313" key="8">
    <source>
        <dbReference type="EMBL" id="KZV26780.1"/>
    </source>
</evidence>
<keyword evidence="3 6" id="KW-1133">Transmembrane helix</keyword>
<feature type="region of interest" description="Disordered" evidence="5">
    <location>
        <begin position="1"/>
        <end position="37"/>
    </location>
</feature>